<dbReference type="AlphaFoldDB" id="A0A261SK41"/>
<keyword evidence="4 8" id="KW-0503">Monooxygenase</keyword>
<dbReference type="CDD" id="cd01095">
    <property type="entry name" value="Nitrilotriacetate_monoxgenase"/>
    <property type="match status" value="1"/>
</dbReference>
<keyword evidence="1 6" id="KW-0285">Flavoprotein</keyword>
<evidence type="ECO:0000256" key="1">
    <source>
        <dbReference type="ARBA" id="ARBA00022630"/>
    </source>
</evidence>
<dbReference type="GO" id="GO:0016705">
    <property type="term" value="F:oxidoreductase activity, acting on paired donors, with incorporation or reduction of molecular oxygen"/>
    <property type="evidence" value="ECO:0007669"/>
    <property type="project" value="InterPro"/>
</dbReference>
<feature type="domain" description="Luciferase-like" evidence="7">
    <location>
        <begin position="29"/>
        <end position="383"/>
    </location>
</feature>
<feature type="binding site" evidence="6">
    <location>
        <position position="61"/>
    </location>
    <ligand>
        <name>FMN</name>
        <dbReference type="ChEBI" id="CHEBI:58210"/>
    </ligand>
</feature>
<dbReference type="EMBL" id="NEVM01000001">
    <property type="protein sequence ID" value="OZI37120.1"/>
    <property type="molecule type" value="Genomic_DNA"/>
</dbReference>
<evidence type="ECO:0000256" key="4">
    <source>
        <dbReference type="ARBA" id="ARBA00023033"/>
    </source>
</evidence>
<feature type="binding site" evidence="6">
    <location>
        <position position="152"/>
    </location>
    <ligand>
        <name>FMN</name>
        <dbReference type="ChEBI" id="CHEBI:58210"/>
    </ligand>
</feature>
<evidence type="ECO:0000256" key="6">
    <source>
        <dbReference type="PIRSR" id="PIRSR000337-1"/>
    </source>
</evidence>
<dbReference type="PANTHER" id="PTHR30011">
    <property type="entry name" value="ALKANESULFONATE MONOOXYGENASE-RELATED"/>
    <property type="match status" value="1"/>
</dbReference>
<feature type="binding site" evidence="6">
    <location>
        <position position="223"/>
    </location>
    <ligand>
        <name>FMN</name>
        <dbReference type="ChEBI" id="CHEBI:58210"/>
    </ligand>
</feature>
<dbReference type="InterPro" id="IPR016215">
    <property type="entry name" value="NTA_MOA"/>
</dbReference>
<gene>
    <name evidence="8" type="ORF">CAL29_01435</name>
</gene>
<protein>
    <submittedName>
        <fullName evidence="8">Nitrilotriacetate monooxygenase</fullName>
    </submittedName>
</protein>
<dbReference type="InterPro" id="IPR036661">
    <property type="entry name" value="Luciferase-like_sf"/>
</dbReference>
<name>A0A261SK41_9BORD</name>
<dbReference type="RefSeq" id="WP_094851227.1">
    <property type="nucleotide sequence ID" value="NZ_NEVM01000001.1"/>
</dbReference>
<evidence type="ECO:0000259" key="7">
    <source>
        <dbReference type="Pfam" id="PF00296"/>
    </source>
</evidence>
<evidence type="ECO:0000256" key="2">
    <source>
        <dbReference type="ARBA" id="ARBA00022643"/>
    </source>
</evidence>
<dbReference type="SUPFAM" id="SSF51679">
    <property type="entry name" value="Bacterial luciferase-like"/>
    <property type="match status" value="1"/>
</dbReference>
<dbReference type="OrthoDB" id="4505903at2"/>
<evidence type="ECO:0000313" key="8">
    <source>
        <dbReference type="EMBL" id="OZI37120.1"/>
    </source>
</evidence>
<evidence type="ECO:0000256" key="3">
    <source>
        <dbReference type="ARBA" id="ARBA00023002"/>
    </source>
</evidence>
<dbReference type="PANTHER" id="PTHR30011:SF16">
    <property type="entry name" value="C2H2 FINGER DOMAIN TRANSCRIPTION FACTOR (EUROFUNG)-RELATED"/>
    <property type="match status" value="1"/>
</dbReference>
<dbReference type="InterPro" id="IPR011251">
    <property type="entry name" value="Luciferase-like_dom"/>
</dbReference>
<evidence type="ECO:0000313" key="9">
    <source>
        <dbReference type="Proteomes" id="UP000216020"/>
    </source>
</evidence>
<sequence length="442" mass="48171">MSLKQEMKRQIKLGLFVLHAGYHQGGWRLPQARSGGEDVGLMREIAQSAEAAKFDFIFFPDVPGSDATSTPSVVSRFEPLTLLSALSGVTRRIGLAATASTTYHEPMNLARMFASLDHLSGGRAAWNVVTTLSKEAAGNFGGQAQVPHAQRYERATEFVQVVRGLWDSWDEGAFPRDKESGVYFDATKMRRLDHQGRHFSVRGPLNLNRPPQGYPITIVAGASGPGLDLAARYADVSFGAQYDLDTAREHYGEVKRRAQAAGRNPDHVLVMPGVVPIVGATEEEAAGKFDAMQQYVAIEEAIPLLSFFIGHDISGLPLDEPLPPTLGESEAMKSRTTLLLDLAHRKNMTLRQLAMSVAAARGHLLLVGTAATIADTLQEWFESRAADGFNILPPYFPGGLDDFSAGVLPVLRARGLFRTEYEGSTLRENLGLPVPPSQYVKE</sequence>
<feature type="binding site" evidence="6">
    <location>
        <position position="98"/>
    </location>
    <ligand>
        <name>FMN</name>
        <dbReference type="ChEBI" id="CHEBI:58210"/>
    </ligand>
</feature>
<dbReference type="Proteomes" id="UP000216020">
    <property type="component" value="Unassembled WGS sequence"/>
</dbReference>
<proteinExistence type="inferred from homology"/>
<dbReference type="GO" id="GO:0004497">
    <property type="term" value="F:monooxygenase activity"/>
    <property type="evidence" value="ECO:0007669"/>
    <property type="project" value="UniProtKB-KW"/>
</dbReference>
<dbReference type="NCBIfam" id="TIGR03860">
    <property type="entry name" value="FMN_nitrolo"/>
    <property type="match status" value="1"/>
</dbReference>
<accession>A0A261SK41</accession>
<dbReference type="Gene3D" id="3.20.20.30">
    <property type="entry name" value="Luciferase-like domain"/>
    <property type="match status" value="1"/>
</dbReference>
<comment type="caution">
    <text evidence="8">The sequence shown here is derived from an EMBL/GenBank/DDBJ whole genome shotgun (WGS) entry which is preliminary data.</text>
</comment>
<dbReference type="PIRSF" id="PIRSF000337">
    <property type="entry name" value="NTA_MOA"/>
    <property type="match status" value="1"/>
</dbReference>
<feature type="binding site" evidence="6">
    <location>
        <position position="148"/>
    </location>
    <ligand>
        <name>FMN</name>
        <dbReference type="ChEBI" id="CHEBI:58210"/>
    </ligand>
</feature>
<evidence type="ECO:0000256" key="5">
    <source>
        <dbReference type="ARBA" id="ARBA00033748"/>
    </source>
</evidence>
<dbReference type="InterPro" id="IPR051260">
    <property type="entry name" value="Diverse_substr_monoxygenases"/>
</dbReference>
<keyword evidence="9" id="KW-1185">Reference proteome</keyword>
<dbReference type="Pfam" id="PF00296">
    <property type="entry name" value="Bac_luciferase"/>
    <property type="match status" value="1"/>
</dbReference>
<keyword evidence="2 6" id="KW-0288">FMN</keyword>
<keyword evidence="3" id="KW-0560">Oxidoreductase</keyword>
<comment type="similarity">
    <text evidence="5">Belongs to the NtaA/SnaA/DszA monooxygenase family.</text>
</comment>
<organism evidence="8 9">
    <name type="scientific">Bordetella genomosp. 10</name>
    <dbReference type="NCBI Taxonomy" id="1416804"/>
    <lineage>
        <taxon>Bacteria</taxon>
        <taxon>Pseudomonadati</taxon>
        <taxon>Pseudomonadota</taxon>
        <taxon>Betaproteobacteria</taxon>
        <taxon>Burkholderiales</taxon>
        <taxon>Alcaligenaceae</taxon>
        <taxon>Bordetella</taxon>
    </lineage>
</organism>
<reference evidence="9" key="1">
    <citation type="submission" date="2017-05" db="EMBL/GenBank/DDBJ databases">
        <title>Complete and WGS of Bordetella genogroups.</title>
        <authorList>
            <person name="Spilker T."/>
            <person name="Lipuma J."/>
        </authorList>
    </citation>
    <scope>NUCLEOTIDE SEQUENCE [LARGE SCALE GENOMIC DNA]</scope>
    <source>
        <strain evidence="9">AU16122</strain>
    </source>
</reference>